<sequence length="206" mass="21808">MLTRPGRPGSACRTLFAIAIVLSLVQQALTQGPRITIDSGSYRGVSIKPPGSTRTVNKFLSIPYAAPVQRFATPSPPSPSKDEKAADKLPPACPQNGGVGFGATDISESEDCLYLNVFTPASNLTSPDASGRTVMVWFFGGGMQFGTASVPTYDGTNFSANHDVIIVAPNYRTNGKYAGLYPTSTVLTVSSLRLPGRSAWRASFRA</sequence>
<name>A0ACC3CV44_9PEZI</name>
<dbReference type="EMBL" id="JAWDJW010011056">
    <property type="protein sequence ID" value="KAK3045077.1"/>
    <property type="molecule type" value="Genomic_DNA"/>
</dbReference>
<reference evidence="1" key="1">
    <citation type="submission" date="2024-09" db="EMBL/GenBank/DDBJ databases">
        <title>Black Yeasts Isolated from many extreme environments.</title>
        <authorList>
            <person name="Coleine C."/>
            <person name="Stajich J.E."/>
            <person name="Selbmann L."/>
        </authorList>
    </citation>
    <scope>NUCLEOTIDE SEQUENCE</scope>
    <source>
        <strain evidence="1">CCFEE 5737</strain>
    </source>
</reference>
<keyword evidence="2" id="KW-1185">Reference proteome</keyword>
<gene>
    <name evidence="1" type="ORF">LTS18_014627</name>
</gene>
<protein>
    <submittedName>
        <fullName evidence="1">Uncharacterized protein</fullName>
    </submittedName>
</protein>
<evidence type="ECO:0000313" key="2">
    <source>
        <dbReference type="Proteomes" id="UP001186974"/>
    </source>
</evidence>
<organism evidence="1 2">
    <name type="scientific">Coniosporium uncinatum</name>
    <dbReference type="NCBI Taxonomy" id="93489"/>
    <lineage>
        <taxon>Eukaryota</taxon>
        <taxon>Fungi</taxon>
        <taxon>Dikarya</taxon>
        <taxon>Ascomycota</taxon>
        <taxon>Pezizomycotina</taxon>
        <taxon>Dothideomycetes</taxon>
        <taxon>Dothideomycetes incertae sedis</taxon>
        <taxon>Coniosporium</taxon>
    </lineage>
</organism>
<proteinExistence type="predicted"/>
<comment type="caution">
    <text evidence="1">The sequence shown here is derived from an EMBL/GenBank/DDBJ whole genome shotgun (WGS) entry which is preliminary data.</text>
</comment>
<dbReference type="Proteomes" id="UP001186974">
    <property type="component" value="Unassembled WGS sequence"/>
</dbReference>
<accession>A0ACC3CV44</accession>
<evidence type="ECO:0000313" key="1">
    <source>
        <dbReference type="EMBL" id="KAK3045077.1"/>
    </source>
</evidence>